<evidence type="ECO:0000256" key="2">
    <source>
        <dbReference type="ARBA" id="ARBA00004922"/>
    </source>
</evidence>
<dbReference type="Pfam" id="PF00852">
    <property type="entry name" value="Glyco_transf_10"/>
    <property type="match status" value="1"/>
</dbReference>
<evidence type="ECO:0000313" key="9">
    <source>
        <dbReference type="EMBL" id="RCN53372.1"/>
    </source>
</evidence>
<dbReference type="STRING" id="29170.A0A368H9T6"/>
<dbReference type="InterPro" id="IPR038577">
    <property type="entry name" value="GT10-like_C_sf"/>
</dbReference>
<keyword evidence="10" id="KW-1185">Reference proteome</keyword>
<dbReference type="EMBL" id="JOJR01000002">
    <property type="protein sequence ID" value="RCN53372.1"/>
    <property type="molecule type" value="Genomic_DNA"/>
</dbReference>
<dbReference type="Gene3D" id="3.40.50.11660">
    <property type="entry name" value="Glycosyl transferase family 10, C-terminal domain"/>
    <property type="match status" value="1"/>
</dbReference>
<evidence type="ECO:0000256" key="7">
    <source>
        <dbReference type="RuleBase" id="RU003832"/>
    </source>
</evidence>
<protein>
    <recommendedName>
        <fullName evidence="7">Fucosyltransferase</fullName>
        <ecNumber evidence="7">2.4.1.-</ecNumber>
    </recommendedName>
</protein>
<dbReference type="OrthoDB" id="5790915at2759"/>
<dbReference type="EC" id="2.4.1.-" evidence="7"/>
<dbReference type="Proteomes" id="UP000252519">
    <property type="component" value="Unassembled WGS sequence"/>
</dbReference>
<dbReference type="AlphaFoldDB" id="A0A368H9T6"/>
<evidence type="ECO:0000256" key="4">
    <source>
        <dbReference type="ARBA" id="ARBA00022676"/>
    </source>
</evidence>
<dbReference type="InterPro" id="IPR001503">
    <property type="entry name" value="Glyco_trans_10"/>
</dbReference>
<evidence type="ECO:0000313" key="10">
    <source>
        <dbReference type="Proteomes" id="UP000252519"/>
    </source>
</evidence>
<keyword evidence="7" id="KW-0472">Membrane</keyword>
<comment type="pathway">
    <text evidence="2">Protein modification; protein glycosylation.</text>
</comment>
<evidence type="ECO:0000256" key="5">
    <source>
        <dbReference type="ARBA" id="ARBA00022679"/>
    </source>
</evidence>
<organism evidence="9 10">
    <name type="scientific">Ancylostoma caninum</name>
    <name type="common">Dog hookworm</name>
    <dbReference type="NCBI Taxonomy" id="29170"/>
    <lineage>
        <taxon>Eukaryota</taxon>
        <taxon>Metazoa</taxon>
        <taxon>Ecdysozoa</taxon>
        <taxon>Nematoda</taxon>
        <taxon>Chromadorea</taxon>
        <taxon>Rhabditida</taxon>
        <taxon>Rhabditina</taxon>
        <taxon>Rhabditomorpha</taxon>
        <taxon>Strongyloidea</taxon>
        <taxon>Ancylostomatidae</taxon>
        <taxon>Ancylostomatinae</taxon>
        <taxon>Ancylostoma</taxon>
    </lineage>
</organism>
<feature type="domain" description="Fucosyltransferase C-terminal" evidence="8">
    <location>
        <begin position="6"/>
        <end position="119"/>
    </location>
</feature>
<dbReference type="GO" id="GO:0032580">
    <property type="term" value="C:Golgi cisterna membrane"/>
    <property type="evidence" value="ECO:0007669"/>
    <property type="project" value="UniProtKB-SubCell"/>
</dbReference>
<keyword evidence="7" id="KW-0812">Transmembrane</keyword>
<evidence type="ECO:0000256" key="6">
    <source>
        <dbReference type="ARBA" id="ARBA00023034"/>
    </source>
</evidence>
<proteinExistence type="inferred from homology"/>
<accession>A0A368H9T6</accession>
<dbReference type="GO" id="GO:0000139">
    <property type="term" value="C:Golgi membrane"/>
    <property type="evidence" value="ECO:0007669"/>
    <property type="project" value="UniProtKB-SubCell"/>
</dbReference>
<dbReference type="GO" id="GO:0008417">
    <property type="term" value="F:fucosyltransferase activity"/>
    <property type="evidence" value="ECO:0007669"/>
    <property type="project" value="InterPro"/>
</dbReference>
<dbReference type="InterPro" id="IPR055270">
    <property type="entry name" value="Glyco_tran_10_C"/>
</dbReference>
<gene>
    <name evidence="9" type="ORF">ANCCAN_00435</name>
</gene>
<name>A0A368H9T6_ANCCA</name>
<comment type="subcellular location">
    <subcellularLocation>
        <location evidence="1">Golgi apparatus membrane</location>
        <topology evidence="1">Single-pass type II membrane protein</topology>
    </subcellularLocation>
    <subcellularLocation>
        <location evidence="7">Golgi apparatus</location>
        <location evidence="7">Golgi stack membrane</location>
        <topology evidence="7">Single-pass type II membrane protein</topology>
    </subcellularLocation>
</comment>
<dbReference type="PANTHER" id="PTHR48438:SF1">
    <property type="entry name" value="ALPHA-(1,3)-FUCOSYLTRANSFERASE C-RELATED"/>
    <property type="match status" value="1"/>
</dbReference>
<comment type="similarity">
    <text evidence="3 7">Belongs to the glycosyltransferase 10 family.</text>
</comment>
<dbReference type="UniPathway" id="UPA00378"/>
<keyword evidence="4 7" id="KW-0328">Glycosyltransferase</keyword>
<dbReference type="SUPFAM" id="SSF53756">
    <property type="entry name" value="UDP-Glycosyltransferase/glycogen phosphorylase"/>
    <property type="match status" value="1"/>
</dbReference>
<dbReference type="PANTHER" id="PTHR48438">
    <property type="entry name" value="ALPHA-(1,3)-FUCOSYLTRANSFERASE C-RELATED"/>
    <property type="match status" value="1"/>
</dbReference>
<reference evidence="9 10" key="1">
    <citation type="submission" date="2014-10" db="EMBL/GenBank/DDBJ databases">
        <title>Draft genome of the hookworm Ancylostoma caninum.</title>
        <authorList>
            <person name="Mitreva M."/>
        </authorList>
    </citation>
    <scope>NUCLEOTIDE SEQUENCE [LARGE SCALE GENOMIC DNA]</scope>
    <source>
        <strain evidence="9 10">Baltimore</strain>
    </source>
</reference>
<sequence length="134" mass="15805">MAKGADTSHRFYIAFENSICKEYVTEKYFLRLSQLLVPVVFKRKILEELGLPSDSFIALDDFDSIGELGNYLNKLRSDDHSYSRYFAWTKTFAKPILYRSDVLCEICKDIYNQSEMEIRNISQYYTENQCSNFK</sequence>
<evidence type="ECO:0000256" key="3">
    <source>
        <dbReference type="ARBA" id="ARBA00008919"/>
    </source>
</evidence>
<evidence type="ECO:0000259" key="8">
    <source>
        <dbReference type="Pfam" id="PF00852"/>
    </source>
</evidence>
<comment type="caution">
    <text evidence="9">The sequence shown here is derived from an EMBL/GenBank/DDBJ whole genome shotgun (WGS) entry which is preliminary data.</text>
</comment>
<evidence type="ECO:0000256" key="1">
    <source>
        <dbReference type="ARBA" id="ARBA00004323"/>
    </source>
</evidence>
<keyword evidence="5 7" id="KW-0808">Transferase</keyword>
<keyword evidence="6 7" id="KW-0333">Golgi apparatus</keyword>